<proteinExistence type="predicted"/>
<dbReference type="Pfam" id="PF05239">
    <property type="entry name" value="PRC"/>
    <property type="match status" value="1"/>
</dbReference>
<dbReference type="EMBL" id="JADKBR010000017">
    <property type="protein sequence ID" value="MBK8891544.1"/>
    <property type="molecule type" value="Genomic_DNA"/>
</dbReference>
<comment type="caution">
    <text evidence="2">The sequence shown here is derived from an EMBL/GenBank/DDBJ whole genome shotgun (WGS) entry which is preliminary data.</text>
</comment>
<dbReference type="InterPro" id="IPR027275">
    <property type="entry name" value="PRC-brl_dom"/>
</dbReference>
<reference evidence="2" key="1">
    <citation type="submission" date="2020-10" db="EMBL/GenBank/DDBJ databases">
        <title>Connecting structure to function with the recovery of over 1000 high-quality activated sludge metagenome-assembled genomes encoding full-length rRNA genes using long-read sequencing.</title>
        <authorList>
            <person name="Singleton C.M."/>
            <person name="Petriglieri F."/>
            <person name="Kristensen J.M."/>
            <person name="Kirkegaard R.H."/>
            <person name="Michaelsen T.Y."/>
            <person name="Andersen M.H."/>
            <person name="Karst S.M."/>
            <person name="Dueholm M.S."/>
            <person name="Nielsen P.H."/>
            <person name="Albertsen M."/>
        </authorList>
    </citation>
    <scope>NUCLEOTIDE SEQUENCE</scope>
    <source>
        <strain evidence="2">OdNE_18-Q3-R46-58_BAT3C.305</strain>
    </source>
</reference>
<feature type="domain" description="PRC-barrel" evidence="1">
    <location>
        <begin position="20"/>
        <end position="94"/>
    </location>
</feature>
<dbReference type="SUPFAM" id="SSF50346">
    <property type="entry name" value="PRC-barrel domain"/>
    <property type="match status" value="1"/>
</dbReference>
<sequence length="133" mass="14726">MNDQTINIGALTPAKPSPTLVSASTLSNDDVYNRQGEKLGSIKDLMMDIQSGRVCYAVLSFGGFLSLGEKLFAVPWSALAVDTENQRLLLDTNEVRLKDAPGFDKDNWPNMADPFWEENIQSFYGTDVYMGKP</sequence>
<protein>
    <submittedName>
        <fullName evidence="2">PRC-barrel domain-containing protein</fullName>
    </submittedName>
</protein>
<dbReference type="AlphaFoldDB" id="A0A9D7QJQ2"/>
<dbReference type="PANTHER" id="PTHR36505:SF1">
    <property type="entry name" value="BLR1072 PROTEIN"/>
    <property type="match status" value="1"/>
</dbReference>
<accession>A0A9D7QJQ2</accession>
<evidence type="ECO:0000259" key="1">
    <source>
        <dbReference type="Pfam" id="PF05239"/>
    </source>
</evidence>
<dbReference type="PANTHER" id="PTHR36505">
    <property type="entry name" value="BLR1072 PROTEIN"/>
    <property type="match status" value="1"/>
</dbReference>
<evidence type="ECO:0000313" key="2">
    <source>
        <dbReference type="EMBL" id="MBK8891544.1"/>
    </source>
</evidence>
<evidence type="ECO:0000313" key="3">
    <source>
        <dbReference type="Proteomes" id="UP000808146"/>
    </source>
</evidence>
<dbReference type="InterPro" id="IPR011033">
    <property type="entry name" value="PRC_barrel-like_sf"/>
</dbReference>
<organism evidence="2 3">
    <name type="scientific">Candidatus Dechloromonas phosphorivorans</name>
    <dbReference type="NCBI Taxonomy" id="2899244"/>
    <lineage>
        <taxon>Bacteria</taxon>
        <taxon>Pseudomonadati</taxon>
        <taxon>Pseudomonadota</taxon>
        <taxon>Betaproteobacteria</taxon>
        <taxon>Rhodocyclales</taxon>
        <taxon>Azonexaceae</taxon>
        <taxon>Dechloromonas</taxon>
    </lineage>
</organism>
<dbReference type="Gene3D" id="2.30.30.240">
    <property type="entry name" value="PRC-barrel domain"/>
    <property type="match status" value="1"/>
</dbReference>
<dbReference type="Proteomes" id="UP000808146">
    <property type="component" value="Unassembled WGS sequence"/>
</dbReference>
<name>A0A9D7QJQ2_9RHOO</name>
<gene>
    <name evidence="2" type="ORF">IPN75_14795</name>
</gene>